<evidence type="ECO:0000313" key="5">
    <source>
        <dbReference type="EMBL" id="USD23019.1"/>
    </source>
</evidence>
<evidence type="ECO:0000259" key="4">
    <source>
        <dbReference type="PROSITE" id="PS01031"/>
    </source>
</evidence>
<evidence type="ECO:0000256" key="3">
    <source>
        <dbReference type="RuleBase" id="RU003616"/>
    </source>
</evidence>
<keyword evidence="1" id="KW-0346">Stress response</keyword>
<protein>
    <submittedName>
        <fullName evidence="5">Hsp20 family protein</fullName>
    </submittedName>
</protein>
<name>A0ABY4VMB5_9GAMM</name>
<organism evidence="5 6">
    <name type="scientific">Microbulbifer variabilis</name>
    <dbReference type="NCBI Taxonomy" id="266805"/>
    <lineage>
        <taxon>Bacteria</taxon>
        <taxon>Pseudomonadati</taxon>
        <taxon>Pseudomonadota</taxon>
        <taxon>Gammaproteobacteria</taxon>
        <taxon>Cellvibrionales</taxon>
        <taxon>Microbulbiferaceae</taxon>
        <taxon>Microbulbifer</taxon>
    </lineage>
</organism>
<evidence type="ECO:0000256" key="2">
    <source>
        <dbReference type="PROSITE-ProRule" id="PRU00285"/>
    </source>
</evidence>
<dbReference type="Proteomes" id="UP001055658">
    <property type="component" value="Chromosome"/>
</dbReference>
<dbReference type="Gene3D" id="2.60.40.790">
    <property type="match status" value="1"/>
</dbReference>
<dbReference type="SUPFAM" id="SSF49764">
    <property type="entry name" value="HSP20-like chaperones"/>
    <property type="match status" value="1"/>
</dbReference>
<dbReference type="PROSITE" id="PS01031">
    <property type="entry name" value="SHSP"/>
    <property type="match status" value="1"/>
</dbReference>
<dbReference type="EMBL" id="CP092418">
    <property type="protein sequence ID" value="USD23019.1"/>
    <property type="molecule type" value="Genomic_DNA"/>
</dbReference>
<feature type="domain" description="SHSP" evidence="4">
    <location>
        <begin position="30"/>
        <end position="141"/>
    </location>
</feature>
<accession>A0ABY4VMB5</accession>
<dbReference type="PANTHER" id="PTHR47062">
    <property type="match status" value="1"/>
</dbReference>
<dbReference type="PANTHER" id="PTHR47062:SF1">
    <property type="entry name" value="SMALL HEAT SHOCK PROTEIN IBPA"/>
    <property type="match status" value="1"/>
</dbReference>
<keyword evidence="6" id="KW-1185">Reference proteome</keyword>
<dbReference type="InterPro" id="IPR002068">
    <property type="entry name" value="A-crystallin/Hsp20_dom"/>
</dbReference>
<evidence type="ECO:0000313" key="6">
    <source>
        <dbReference type="Proteomes" id="UP001055658"/>
    </source>
</evidence>
<dbReference type="InterPro" id="IPR008978">
    <property type="entry name" value="HSP20-like_chaperone"/>
</dbReference>
<dbReference type="CDD" id="cd06470">
    <property type="entry name" value="ACD_IbpA-B_like"/>
    <property type="match status" value="1"/>
</dbReference>
<proteinExistence type="inferred from homology"/>
<dbReference type="RefSeq" id="WP_252085371.1">
    <property type="nucleotide sequence ID" value="NZ_CP092418.1"/>
</dbReference>
<comment type="similarity">
    <text evidence="2 3">Belongs to the small heat shock protein (HSP20) family.</text>
</comment>
<dbReference type="InterPro" id="IPR037913">
    <property type="entry name" value="ACD_IbpA/B"/>
</dbReference>
<gene>
    <name evidence="5" type="ORF">MJO52_07775</name>
</gene>
<sequence length="163" mass="18389">MRNFDFSPLYRSAIGFDRMASLLDAMSSSEQKQPSYPPYDIELTGEDSYRITMAVAGFEQSELDIQVEQNRLSVSGKKPEDIAQRNFLHRGIAARNFERRFQLADHVKVTDAKLANGLLHIELVREIPEAMKPRKIQISEGALLNHEQAESVTAKKKPDTVAA</sequence>
<evidence type="ECO:0000256" key="1">
    <source>
        <dbReference type="ARBA" id="ARBA00023016"/>
    </source>
</evidence>
<dbReference type="Pfam" id="PF00011">
    <property type="entry name" value="HSP20"/>
    <property type="match status" value="1"/>
</dbReference>
<reference evidence="5" key="1">
    <citation type="submission" date="2022-02" db="EMBL/GenBank/DDBJ databases">
        <title>Coral-associated bacteria.</title>
        <authorList>
            <person name="Tang K."/>
            <person name="Wang X."/>
        </authorList>
    </citation>
    <scope>NUCLEOTIDE SEQUENCE</scope>
    <source>
        <strain evidence="5">SCSIO 43006</strain>
    </source>
</reference>